<dbReference type="Gene3D" id="3.40.50.150">
    <property type="entry name" value="Vaccinia Virus protein VP39"/>
    <property type="match status" value="1"/>
</dbReference>
<dbReference type="AlphaFoldDB" id="A0A7S1YS39"/>
<reference evidence="1" key="1">
    <citation type="submission" date="2021-01" db="EMBL/GenBank/DDBJ databases">
        <authorList>
            <person name="Corre E."/>
            <person name="Pelletier E."/>
            <person name="Niang G."/>
            <person name="Scheremetjew M."/>
            <person name="Finn R."/>
            <person name="Kale V."/>
            <person name="Holt S."/>
            <person name="Cochrane G."/>
            <person name="Meng A."/>
            <person name="Brown T."/>
            <person name="Cohen L."/>
        </authorList>
    </citation>
    <scope>NUCLEOTIDE SEQUENCE</scope>
    <source>
        <strain evidence="1">Pop2</strain>
    </source>
</reference>
<dbReference type="EMBL" id="HBGN01006105">
    <property type="protein sequence ID" value="CAD9317523.1"/>
    <property type="molecule type" value="Transcribed_RNA"/>
</dbReference>
<name>A0A7S1YS39_9STRA</name>
<dbReference type="InterPro" id="IPR029063">
    <property type="entry name" value="SAM-dependent_MTases_sf"/>
</dbReference>
<evidence type="ECO:0000313" key="1">
    <source>
        <dbReference type="EMBL" id="CAD9317523.1"/>
    </source>
</evidence>
<organism evidence="1">
    <name type="scientific">Ditylum brightwellii</name>
    <dbReference type="NCBI Taxonomy" id="49249"/>
    <lineage>
        <taxon>Eukaryota</taxon>
        <taxon>Sar</taxon>
        <taxon>Stramenopiles</taxon>
        <taxon>Ochrophyta</taxon>
        <taxon>Bacillariophyta</taxon>
        <taxon>Mediophyceae</taxon>
        <taxon>Lithodesmiophycidae</taxon>
        <taxon>Lithodesmiales</taxon>
        <taxon>Lithodesmiaceae</taxon>
        <taxon>Ditylum</taxon>
    </lineage>
</organism>
<protein>
    <submittedName>
        <fullName evidence="1">Uncharacterized protein</fullName>
    </submittedName>
</protein>
<proteinExistence type="predicted"/>
<accession>A0A7S1YS39</accession>
<sequence length="157" mass="17136">MLEGIHDDAVEKLEECRDPGQADSHSLRVPSVLTDLELFLLSSQKKNSINRVGSLPLATIQLTQGSFLDPSISLGDIDCAFVFSSCYTSELMQGLSDAIGRQCKVGTIVITTDYKLQLEGTIEPGSYEMEIIEVMEGFNEVTGGQSTAYIHRVIKSC</sequence>
<gene>
    <name evidence="1" type="ORF">DBRI1063_LOCUS3931</name>
</gene>